<feature type="region of interest" description="Disordered" evidence="1">
    <location>
        <begin position="29"/>
        <end position="84"/>
    </location>
</feature>
<dbReference type="EMBL" id="PVNK01000127">
    <property type="protein sequence ID" value="PRQ02135.1"/>
    <property type="molecule type" value="Genomic_DNA"/>
</dbReference>
<dbReference type="SUPFAM" id="SSF53300">
    <property type="entry name" value="vWA-like"/>
    <property type="match status" value="1"/>
</dbReference>
<reference evidence="3 4" key="1">
    <citation type="submission" date="2018-03" db="EMBL/GenBank/DDBJ databases">
        <title>Draft Genome Sequences of the Obligatory Marine Myxobacteria Enhygromyxa salina SWB005.</title>
        <authorList>
            <person name="Poehlein A."/>
            <person name="Moghaddam J.A."/>
            <person name="Harms H."/>
            <person name="Alanjari M."/>
            <person name="Koenig G.M."/>
            <person name="Daniel R."/>
            <person name="Schaeberle T.F."/>
        </authorList>
    </citation>
    <scope>NUCLEOTIDE SEQUENCE [LARGE SCALE GENOMIC DNA]</scope>
    <source>
        <strain evidence="3 4">SWB005</strain>
    </source>
</reference>
<dbReference type="RefSeq" id="WP_258182833.1">
    <property type="nucleotide sequence ID" value="NZ_PVNK01000127.1"/>
</dbReference>
<feature type="compositionally biased region" description="Acidic residues" evidence="1">
    <location>
        <begin position="50"/>
        <end position="65"/>
    </location>
</feature>
<feature type="compositionally biased region" description="Polar residues" evidence="1">
    <location>
        <begin position="29"/>
        <end position="49"/>
    </location>
</feature>
<evidence type="ECO:0000256" key="1">
    <source>
        <dbReference type="SAM" id="MobiDB-lite"/>
    </source>
</evidence>
<organism evidence="3 4">
    <name type="scientific">Enhygromyxa salina</name>
    <dbReference type="NCBI Taxonomy" id="215803"/>
    <lineage>
        <taxon>Bacteria</taxon>
        <taxon>Pseudomonadati</taxon>
        <taxon>Myxococcota</taxon>
        <taxon>Polyangia</taxon>
        <taxon>Nannocystales</taxon>
        <taxon>Nannocystaceae</taxon>
        <taxon>Enhygromyxa</taxon>
    </lineage>
</organism>
<feature type="chain" id="PRO_5015592642" description="VWFA domain-containing protein" evidence="2">
    <location>
        <begin position="19"/>
        <end position="512"/>
    </location>
</feature>
<name>A0A2S9YAL0_9BACT</name>
<evidence type="ECO:0000313" key="3">
    <source>
        <dbReference type="EMBL" id="PRQ02135.1"/>
    </source>
</evidence>
<proteinExistence type="predicted"/>
<comment type="caution">
    <text evidence="3">The sequence shown here is derived from an EMBL/GenBank/DDBJ whole genome shotgun (WGS) entry which is preliminary data.</text>
</comment>
<evidence type="ECO:0000256" key="2">
    <source>
        <dbReference type="SAM" id="SignalP"/>
    </source>
</evidence>
<dbReference type="Proteomes" id="UP000237968">
    <property type="component" value="Unassembled WGS sequence"/>
</dbReference>
<sequence>MKRSYILVLASVSVLALMHGCGDDVMNTDTAATLNPDSGSNDSPTNNDNGDGDSGETAEGGDEDGCPPSTGCLDLPEEEEQVGCDSEGNCNLVDLLFVIDNSGTMGAEQLNLARNFPLLVQQLESLQSEGVESGADVNIMVTTTDYGNPLCKPFANYEPEAGAPVATACRKRLDRFTGLAQINPPVYEEACTEVCESPGIEPLNGDLIIHFDDEGDNVPPVEPVDINNDGIDDSPVAQALACIGPQGIDGCGYESPLEAMMQALNPLASWNCGAPDDPEVCPNGGVDRPFMREGAVLAVAIITDEADCSVKDYAIMTDSDYFAELDGDPLPSSAICWKAGVTCNGPDANGVYVNCSSDDDDDLMQPVSRYTDFLNHYVREGLGKEVVMLGILGVPPVTAHNPNSPHEPTEGGVHDLVYRQWRDSDILEEDMMVGIDADYQQWAFGIGPGCTGMNMEGEITGQAIPPVRVKEVCESLDYDDKIRCCIESVCDDDFSPALGCLTDVIQNVFSVE</sequence>
<dbReference type="InterPro" id="IPR036465">
    <property type="entry name" value="vWFA_dom_sf"/>
</dbReference>
<keyword evidence="4" id="KW-1185">Reference proteome</keyword>
<feature type="signal peptide" evidence="2">
    <location>
        <begin position="1"/>
        <end position="18"/>
    </location>
</feature>
<keyword evidence="2" id="KW-0732">Signal</keyword>
<gene>
    <name evidence="3" type="ORF">ENSA5_25940</name>
</gene>
<protein>
    <recommendedName>
        <fullName evidence="5">VWFA domain-containing protein</fullName>
    </recommendedName>
</protein>
<dbReference type="AlphaFoldDB" id="A0A2S9YAL0"/>
<accession>A0A2S9YAL0</accession>
<evidence type="ECO:0000313" key="4">
    <source>
        <dbReference type="Proteomes" id="UP000237968"/>
    </source>
</evidence>
<evidence type="ECO:0008006" key="5">
    <source>
        <dbReference type="Google" id="ProtNLM"/>
    </source>
</evidence>